<dbReference type="RefSeq" id="WP_075028881.1">
    <property type="nucleotide sequence ID" value="NZ_FONR01000007.1"/>
</dbReference>
<dbReference type="AlphaFoldDB" id="A0A1I2J7Z2"/>
<dbReference type="Pfam" id="PF00884">
    <property type="entry name" value="Sulfatase"/>
    <property type="match status" value="1"/>
</dbReference>
<feature type="region of interest" description="Disordered" evidence="1">
    <location>
        <begin position="225"/>
        <end position="249"/>
    </location>
</feature>
<feature type="compositionally biased region" description="Basic and acidic residues" evidence="1">
    <location>
        <begin position="83"/>
        <end position="96"/>
    </location>
</feature>
<dbReference type="OrthoDB" id="9777306at2"/>
<protein>
    <submittedName>
        <fullName evidence="3">Sulfatase</fullName>
    </submittedName>
</protein>
<dbReference type="PANTHER" id="PTHR43108:SF8">
    <property type="entry name" value="SD21168P"/>
    <property type="match status" value="1"/>
</dbReference>
<dbReference type="PANTHER" id="PTHR43108">
    <property type="entry name" value="N-ACETYLGLUCOSAMINE-6-SULFATASE FAMILY MEMBER"/>
    <property type="match status" value="1"/>
</dbReference>
<evidence type="ECO:0000313" key="3">
    <source>
        <dbReference type="EMBL" id="SFF49327.1"/>
    </source>
</evidence>
<dbReference type="EMBL" id="FONR01000007">
    <property type="protein sequence ID" value="SFF49327.1"/>
    <property type="molecule type" value="Genomic_DNA"/>
</dbReference>
<organism evidence="3 4">
    <name type="scientific">Streptomyces mirabilis</name>
    <dbReference type="NCBI Taxonomy" id="68239"/>
    <lineage>
        <taxon>Bacteria</taxon>
        <taxon>Bacillati</taxon>
        <taxon>Actinomycetota</taxon>
        <taxon>Actinomycetes</taxon>
        <taxon>Kitasatosporales</taxon>
        <taxon>Streptomycetaceae</taxon>
        <taxon>Streptomyces</taxon>
    </lineage>
</organism>
<dbReference type="InterPro" id="IPR017850">
    <property type="entry name" value="Alkaline_phosphatase_core_sf"/>
</dbReference>
<name>A0A1I2J7Z2_9ACTN</name>
<feature type="region of interest" description="Disordered" evidence="1">
    <location>
        <begin position="21"/>
        <end position="112"/>
    </location>
</feature>
<dbReference type="Gene3D" id="3.40.720.10">
    <property type="entry name" value="Alkaline Phosphatase, subunit A"/>
    <property type="match status" value="1"/>
</dbReference>
<gene>
    <name evidence="3" type="ORF">SAMN02787118_107268</name>
</gene>
<feature type="compositionally biased region" description="Basic and acidic residues" evidence="1">
    <location>
        <begin position="22"/>
        <end position="38"/>
    </location>
</feature>
<reference evidence="3 4" key="1">
    <citation type="submission" date="2016-10" db="EMBL/GenBank/DDBJ databases">
        <authorList>
            <person name="de Groot N.N."/>
        </authorList>
    </citation>
    <scope>NUCLEOTIDE SEQUENCE [LARGE SCALE GENOMIC DNA]</scope>
    <source>
        <strain evidence="3 4">OK461</strain>
    </source>
</reference>
<feature type="compositionally biased region" description="Basic and acidic residues" evidence="1">
    <location>
        <begin position="229"/>
        <end position="241"/>
    </location>
</feature>
<sequence length="249" mass="27879">MVAGAGAAAVAALGAVAVRAATDADGRPAGDRGADRRAGPGRHRDRRSRRQPFRAAQHPRRRHRRPALNIPEKKYAHTQVPERNGRPSAFERDKSDNPPFLHGTSAHHTLAEGQTLRTGRLRTLLSVDDAMRDFRDKLRSLGQRDNTLVLYTSDHGLLWADHGWRRKSVPYRPSLEMPFYLSRHPGHPARRPLAARHPGNGGEVLFHEYYDLRADPYQLANRLHGASAEQERRLGVPEPGRRLTAARAT</sequence>
<feature type="domain" description="Sulfatase N-terminal" evidence="2">
    <location>
        <begin position="88"/>
        <end position="159"/>
    </location>
</feature>
<accession>A0A1I2J7Z2</accession>
<dbReference type="SUPFAM" id="SSF53649">
    <property type="entry name" value="Alkaline phosphatase-like"/>
    <property type="match status" value="1"/>
</dbReference>
<dbReference type="InterPro" id="IPR000917">
    <property type="entry name" value="Sulfatase_N"/>
</dbReference>
<proteinExistence type="predicted"/>
<feature type="compositionally biased region" description="Basic residues" evidence="1">
    <location>
        <begin position="39"/>
        <end position="66"/>
    </location>
</feature>
<dbReference type="Proteomes" id="UP000181942">
    <property type="component" value="Unassembled WGS sequence"/>
</dbReference>
<evidence type="ECO:0000313" key="4">
    <source>
        <dbReference type="Proteomes" id="UP000181942"/>
    </source>
</evidence>
<evidence type="ECO:0000256" key="1">
    <source>
        <dbReference type="SAM" id="MobiDB-lite"/>
    </source>
</evidence>
<evidence type="ECO:0000259" key="2">
    <source>
        <dbReference type="Pfam" id="PF00884"/>
    </source>
</evidence>